<dbReference type="PANTHER" id="PTHR43591:SF24">
    <property type="entry name" value="2-METHOXY-6-POLYPRENYL-1,4-BENZOQUINOL METHYLASE, MITOCHONDRIAL"/>
    <property type="match status" value="1"/>
</dbReference>
<dbReference type="Pfam" id="PF13489">
    <property type="entry name" value="Methyltransf_23"/>
    <property type="match status" value="1"/>
</dbReference>
<accession>A0AAD9AM28</accession>
<dbReference type="EMBL" id="JAQOWY010000129">
    <property type="protein sequence ID" value="KAK1850014.1"/>
    <property type="molecule type" value="Genomic_DNA"/>
</dbReference>
<dbReference type="Gene3D" id="3.40.50.150">
    <property type="entry name" value="Vaccinia Virus protein VP39"/>
    <property type="match status" value="1"/>
</dbReference>
<proteinExistence type="inferred from homology"/>
<dbReference type="GO" id="GO:0008168">
    <property type="term" value="F:methyltransferase activity"/>
    <property type="evidence" value="ECO:0007669"/>
    <property type="project" value="UniProtKB-KW"/>
</dbReference>
<dbReference type="SUPFAM" id="SSF53335">
    <property type="entry name" value="S-adenosyl-L-methionine-dependent methyltransferases"/>
    <property type="match status" value="1"/>
</dbReference>
<dbReference type="AlphaFoldDB" id="A0AAD9AM28"/>
<dbReference type="Proteomes" id="UP001243330">
    <property type="component" value="Unassembled WGS sequence"/>
</dbReference>
<sequence>MDYRVENGRTYHRYKDGKASQQPCLLNHTHVGESQRDLSPSRFMCLICEPDLQHTLFLLTFSDKLGMAPPCDKGASAGHVLDIGTGTGIWAIDFGDEHPEAEVRGIDLSPVQPDLPPNVRFEIADFEEPWSFGRNFDYIHSRMMNSSVGDWNEYIRKCYDNLNPGGWLELVEVDITPLSDDGTLRPEHSVSRTARLLQQASTLYGRPYQDVKELKSIVMEAGFTDVTLLHFKWPTNTWPREIRHKELGVWHNENLVRGWEGICMALLTRMLGWTRENVLALMEENLKEFSDRNIHAYFSM</sequence>
<dbReference type="PANTHER" id="PTHR43591">
    <property type="entry name" value="METHYLTRANSFERASE"/>
    <property type="match status" value="1"/>
</dbReference>
<evidence type="ECO:0000256" key="1">
    <source>
        <dbReference type="ARBA" id="ARBA00038158"/>
    </source>
</evidence>
<comment type="caution">
    <text evidence="2">The sequence shown here is derived from an EMBL/GenBank/DDBJ whole genome shotgun (WGS) entry which is preliminary data.</text>
</comment>
<evidence type="ECO:0000313" key="3">
    <source>
        <dbReference type="Proteomes" id="UP001243330"/>
    </source>
</evidence>
<keyword evidence="2" id="KW-0489">Methyltransferase</keyword>
<reference evidence="2" key="1">
    <citation type="submission" date="2023-01" db="EMBL/GenBank/DDBJ databases">
        <title>Colletotrichum chrysophilum M932 genome sequence.</title>
        <authorList>
            <person name="Baroncelli R."/>
        </authorList>
    </citation>
    <scope>NUCLEOTIDE SEQUENCE</scope>
    <source>
        <strain evidence="2">M932</strain>
    </source>
</reference>
<dbReference type="InterPro" id="IPR029063">
    <property type="entry name" value="SAM-dependent_MTases_sf"/>
</dbReference>
<comment type="similarity">
    <text evidence="1">Belongs to the methyltransferase superfamily. LaeA methyltransferase family.</text>
</comment>
<dbReference type="GO" id="GO:0032259">
    <property type="term" value="P:methylation"/>
    <property type="evidence" value="ECO:0007669"/>
    <property type="project" value="UniProtKB-KW"/>
</dbReference>
<protein>
    <submittedName>
        <fullName evidence="2">Methyltransferase domain-containing protein</fullName>
    </submittedName>
</protein>
<organism evidence="2 3">
    <name type="scientific">Colletotrichum chrysophilum</name>
    <dbReference type="NCBI Taxonomy" id="1836956"/>
    <lineage>
        <taxon>Eukaryota</taxon>
        <taxon>Fungi</taxon>
        <taxon>Dikarya</taxon>
        <taxon>Ascomycota</taxon>
        <taxon>Pezizomycotina</taxon>
        <taxon>Sordariomycetes</taxon>
        <taxon>Hypocreomycetidae</taxon>
        <taxon>Glomerellales</taxon>
        <taxon>Glomerellaceae</taxon>
        <taxon>Colletotrichum</taxon>
        <taxon>Colletotrichum gloeosporioides species complex</taxon>
    </lineage>
</organism>
<evidence type="ECO:0000313" key="2">
    <source>
        <dbReference type="EMBL" id="KAK1850014.1"/>
    </source>
</evidence>
<gene>
    <name evidence="2" type="ORF">CCHR01_07338</name>
</gene>
<keyword evidence="3" id="KW-1185">Reference proteome</keyword>
<name>A0AAD9AM28_9PEZI</name>
<dbReference type="CDD" id="cd02440">
    <property type="entry name" value="AdoMet_MTases"/>
    <property type="match status" value="1"/>
</dbReference>
<keyword evidence="2" id="KW-0808">Transferase</keyword>